<dbReference type="GO" id="GO:0005634">
    <property type="term" value="C:nucleus"/>
    <property type="evidence" value="ECO:0007669"/>
    <property type="project" value="TreeGrafter"/>
</dbReference>
<dbReference type="PROSITE" id="PS50005">
    <property type="entry name" value="TPR"/>
    <property type="match status" value="1"/>
</dbReference>
<organism evidence="3 4">
    <name type="scientific">Lutzomyia longipalpis</name>
    <name type="common">Sand fly</name>
    <dbReference type="NCBI Taxonomy" id="7200"/>
    <lineage>
        <taxon>Eukaryota</taxon>
        <taxon>Metazoa</taxon>
        <taxon>Ecdysozoa</taxon>
        <taxon>Arthropoda</taxon>
        <taxon>Hexapoda</taxon>
        <taxon>Insecta</taxon>
        <taxon>Pterygota</taxon>
        <taxon>Neoptera</taxon>
        <taxon>Endopterygota</taxon>
        <taxon>Diptera</taxon>
        <taxon>Nematocera</taxon>
        <taxon>Psychodoidea</taxon>
        <taxon>Psychodidae</taxon>
        <taxon>Lutzomyia</taxon>
        <taxon>Lutzomyia</taxon>
    </lineage>
</organism>
<protein>
    <submittedName>
        <fullName evidence="3">Uncharacterized protein</fullName>
    </submittedName>
</protein>
<feature type="compositionally biased region" description="Basic and acidic residues" evidence="2">
    <location>
        <begin position="177"/>
        <end position="187"/>
    </location>
</feature>
<dbReference type="AlphaFoldDB" id="A0A1B0CKP1"/>
<dbReference type="GO" id="GO:0006457">
    <property type="term" value="P:protein folding"/>
    <property type="evidence" value="ECO:0007669"/>
    <property type="project" value="TreeGrafter"/>
</dbReference>
<dbReference type="GO" id="GO:0030544">
    <property type="term" value="F:Hsp70 protein binding"/>
    <property type="evidence" value="ECO:0007669"/>
    <property type="project" value="TreeGrafter"/>
</dbReference>
<dbReference type="PANTHER" id="PTHR46035">
    <property type="entry name" value="TETRATRICOPEPTIDE REPEAT PROTEIN 4"/>
    <property type="match status" value="1"/>
</dbReference>
<reference evidence="3" key="1">
    <citation type="submission" date="2020-05" db="UniProtKB">
        <authorList>
            <consortium name="EnsemblMetazoa"/>
        </authorList>
    </citation>
    <scope>IDENTIFICATION</scope>
    <source>
        <strain evidence="3">Jacobina</strain>
    </source>
</reference>
<name>A0A1B0CKP1_LUTLO</name>
<dbReference type="VEuPathDB" id="VectorBase:LLOJ005178"/>
<evidence type="ECO:0000313" key="3">
    <source>
        <dbReference type="EnsemblMetazoa" id="LLOJ005178-PA"/>
    </source>
</evidence>
<dbReference type="PANTHER" id="PTHR46035:SF1">
    <property type="entry name" value="TETRATRICOPEPTIDE REPEAT PROTEIN 4"/>
    <property type="match status" value="1"/>
</dbReference>
<dbReference type="EnsemblMetazoa" id="LLOJ005178-RA">
    <property type="protein sequence ID" value="LLOJ005178-PA"/>
    <property type="gene ID" value="LLOJ005178"/>
</dbReference>
<dbReference type="Proteomes" id="UP000092461">
    <property type="component" value="Unassembled WGS sequence"/>
</dbReference>
<sequence>MEKHPFFMKRLPEVGEEVDPLVEGIQQLKYDPLENTPEELAGSYKEDGNFHMKHRKYRISIISYTEGIKAKCDNAELNAALYNNRSAAHFFLKNYRSALLDAQKAVELKPDYIKALFRAVKCAEALQKYDLCIELCDQLLTKDSTHIDTLTIRQNCSTKKVQKEHEDRKRAAQQKKKLAEEQKVIEN</sequence>
<evidence type="ECO:0000313" key="4">
    <source>
        <dbReference type="Proteomes" id="UP000092461"/>
    </source>
</evidence>
<feature type="repeat" description="TPR" evidence="1">
    <location>
        <begin position="79"/>
        <end position="112"/>
    </location>
</feature>
<accession>A0A1B0CKP1</accession>
<keyword evidence="1" id="KW-0802">TPR repeat</keyword>
<dbReference type="InterPro" id="IPR011990">
    <property type="entry name" value="TPR-like_helical_dom_sf"/>
</dbReference>
<dbReference type="GO" id="GO:0051879">
    <property type="term" value="F:Hsp90 protein binding"/>
    <property type="evidence" value="ECO:0007669"/>
    <property type="project" value="TreeGrafter"/>
</dbReference>
<evidence type="ECO:0000256" key="2">
    <source>
        <dbReference type="SAM" id="MobiDB-lite"/>
    </source>
</evidence>
<feature type="compositionally biased region" description="Basic and acidic residues" evidence="2">
    <location>
        <begin position="161"/>
        <end position="170"/>
    </location>
</feature>
<dbReference type="SUPFAM" id="SSF48452">
    <property type="entry name" value="TPR-like"/>
    <property type="match status" value="1"/>
</dbReference>
<feature type="region of interest" description="Disordered" evidence="2">
    <location>
        <begin position="161"/>
        <end position="187"/>
    </location>
</feature>
<dbReference type="SMART" id="SM00028">
    <property type="entry name" value="TPR"/>
    <property type="match status" value="3"/>
</dbReference>
<dbReference type="GO" id="GO:0005829">
    <property type="term" value="C:cytosol"/>
    <property type="evidence" value="ECO:0007669"/>
    <property type="project" value="TreeGrafter"/>
</dbReference>
<evidence type="ECO:0000256" key="1">
    <source>
        <dbReference type="PROSITE-ProRule" id="PRU00339"/>
    </source>
</evidence>
<dbReference type="Gene3D" id="1.25.40.10">
    <property type="entry name" value="Tetratricopeptide repeat domain"/>
    <property type="match status" value="1"/>
</dbReference>
<dbReference type="VEuPathDB" id="VectorBase:LLONM1_001713"/>
<proteinExistence type="predicted"/>
<dbReference type="InterPro" id="IPR019734">
    <property type="entry name" value="TPR_rpt"/>
</dbReference>
<keyword evidence="4" id="KW-1185">Reference proteome</keyword>
<dbReference type="EMBL" id="AJWK01016490">
    <property type="status" value="NOT_ANNOTATED_CDS"/>
    <property type="molecule type" value="Genomic_DNA"/>
</dbReference>